<dbReference type="InterPro" id="IPR029058">
    <property type="entry name" value="AB_hydrolase_fold"/>
</dbReference>
<dbReference type="RefSeq" id="XP_022763357.1">
    <property type="nucleotide sequence ID" value="XM_022907622.1"/>
</dbReference>
<protein>
    <submittedName>
        <fullName evidence="4">Probable carboxylesterase 5</fullName>
    </submittedName>
</protein>
<keyword evidence="3" id="KW-1185">Reference proteome</keyword>
<dbReference type="Pfam" id="PF07859">
    <property type="entry name" value="Abhydrolase_3"/>
    <property type="match status" value="1"/>
</dbReference>
<comment type="similarity">
    <text evidence="1">Belongs to the 'GDXG' lipolytic enzyme family.</text>
</comment>
<evidence type="ECO:0000256" key="1">
    <source>
        <dbReference type="ARBA" id="ARBA00010515"/>
    </source>
</evidence>
<feature type="domain" description="Alpha/beta hydrolase fold-3" evidence="2">
    <location>
        <begin position="75"/>
        <end position="280"/>
    </location>
</feature>
<evidence type="ECO:0000313" key="3">
    <source>
        <dbReference type="Proteomes" id="UP000515121"/>
    </source>
</evidence>
<dbReference type="KEGG" id="dzi:111308927"/>
<organism evidence="3 4">
    <name type="scientific">Durio zibethinus</name>
    <name type="common">Durian</name>
    <dbReference type="NCBI Taxonomy" id="66656"/>
    <lineage>
        <taxon>Eukaryota</taxon>
        <taxon>Viridiplantae</taxon>
        <taxon>Streptophyta</taxon>
        <taxon>Embryophyta</taxon>
        <taxon>Tracheophyta</taxon>
        <taxon>Spermatophyta</taxon>
        <taxon>Magnoliopsida</taxon>
        <taxon>eudicotyledons</taxon>
        <taxon>Gunneridae</taxon>
        <taxon>Pentapetalae</taxon>
        <taxon>rosids</taxon>
        <taxon>malvids</taxon>
        <taxon>Malvales</taxon>
        <taxon>Malvaceae</taxon>
        <taxon>Helicteroideae</taxon>
        <taxon>Durio</taxon>
    </lineage>
</organism>
<dbReference type="Proteomes" id="UP000515121">
    <property type="component" value="Unplaced"/>
</dbReference>
<dbReference type="GO" id="GO:0016787">
    <property type="term" value="F:hydrolase activity"/>
    <property type="evidence" value="ECO:0007669"/>
    <property type="project" value="InterPro"/>
</dbReference>
<reference evidence="4" key="1">
    <citation type="submission" date="2025-08" db="UniProtKB">
        <authorList>
            <consortium name="RefSeq"/>
        </authorList>
    </citation>
    <scope>IDENTIFICATION</scope>
    <source>
        <tissue evidence="4">Fruit stalk</tissue>
    </source>
</reference>
<dbReference type="GeneID" id="111308927"/>
<dbReference type="PANTHER" id="PTHR23024">
    <property type="entry name" value="ARYLACETAMIDE DEACETYLASE"/>
    <property type="match status" value="1"/>
</dbReference>
<dbReference type="AlphaFoldDB" id="A0A6P6AER0"/>
<dbReference type="InterPro" id="IPR050466">
    <property type="entry name" value="Carboxylest/Gibb_receptor"/>
</dbReference>
<evidence type="ECO:0000259" key="2">
    <source>
        <dbReference type="Pfam" id="PF07859"/>
    </source>
</evidence>
<name>A0A6P6AER0_DURZI</name>
<dbReference type="SUPFAM" id="SSF53474">
    <property type="entry name" value="alpha/beta-Hydrolases"/>
    <property type="match status" value="1"/>
</dbReference>
<sequence>MSSGESEIAHEFHPYFRAYKDGRVERFFGTDIIPASIDSQDGVSSKDVTIAPETGVSARIFIPSSVKSNQKLPLIVYFHGGGFFMGSPFCSEYHNYVTSLASKANAVVVSIDYRLAPEHLVPIAYEDSWAALKWVASHSHGEGPEAWLKDYADFQRVYLVGDSAGGNIVHNMAVEAATEDLSGVKLLGICLIQPFFGRTDGHVDKYWLFVCPTSRFDDPRIHPAVDSRLSKLGCSRVLIFLAEKDNLRERGLLYYETLKSSGWSGELVIAETEAEDHAFQLFNPNSEKALALMNRLVSFINDDKVSNIFIL</sequence>
<dbReference type="InterPro" id="IPR013094">
    <property type="entry name" value="AB_hydrolase_3"/>
</dbReference>
<gene>
    <name evidence="4" type="primary">LOC111308927</name>
</gene>
<accession>A0A6P6AER0</accession>
<dbReference type="PANTHER" id="PTHR23024:SF257">
    <property type="entry name" value="ALPHA_BETA HYDROLASE FOLD-3 DOMAIN-CONTAINING PROTEIN"/>
    <property type="match status" value="1"/>
</dbReference>
<proteinExistence type="inferred from homology"/>
<dbReference type="Gene3D" id="3.40.50.1820">
    <property type="entry name" value="alpha/beta hydrolase"/>
    <property type="match status" value="1"/>
</dbReference>
<evidence type="ECO:0000313" key="4">
    <source>
        <dbReference type="RefSeq" id="XP_022763357.1"/>
    </source>
</evidence>
<dbReference type="OrthoDB" id="408631at2759"/>